<feature type="compositionally biased region" description="Polar residues" evidence="3">
    <location>
        <begin position="361"/>
        <end position="409"/>
    </location>
</feature>
<reference evidence="4" key="1">
    <citation type="submission" date="2022-06" db="EMBL/GenBank/DDBJ databases">
        <title>Genome Sequence of Candolleomyces eurysporus.</title>
        <authorList>
            <person name="Buettner E."/>
        </authorList>
    </citation>
    <scope>NUCLEOTIDE SEQUENCE</scope>
    <source>
        <strain evidence="4">VTCC 930004</strain>
    </source>
</reference>
<dbReference type="Pfam" id="PF10428">
    <property type="entry name" value="SOG2"/>
    <property type="match status" value="1"/>
</dbReference>
<feature type="compositionally biased region" description="Low complexity" evidence="3">
    <location>
        <begin position="872"/>
        <end position="881"/>
    </location>
</feature>
<dbReference type="Pfam" id="PF13855">
    <property type="entry name" value="LRR_8"/>
    <property type="match status" value="1"/>
</dbReference>
<comment type="caution">
    <text evidence="4">The sequence shown here is derived from an EMBL/GenBank/DDBJ whole genome shotgun (WGS) entry which is preliminary data.</text>
</comment>
<keyword evidence="1" id="KW-0433">Leucine-rich repeat</keyword>
<dbReference type="AlphaFoldDB" id="A0A9W8MJZ7"/>
<feature type="compositionally biased region" description="Polar residues" evidence="3">
    <location>
        <begin position="882"/>
        <end position="896"/>
    </location>
</feature>
<dbReference type="InterPro" id="IPR019487">
    <property type="entry name" value="RAM_signalling_pathway_SOG2"/>
</dbReference>
<sequence>MYSGSIHSPGPTNGEKREPTTLNPTTIAQAVDRSADNGRTIVLSKLNLSDVSAEAAEELATVGRGGPDDDCIIERITLGNNRLTTLPTEFALLSRLRYLNLKHNNFANFPGVLMVMPSLDTLDISHNKIRDFPAQPGLLVNLRFKRLEFLKLDHDRIKWPPRSVLRSDIPRDGDDGMKEWIANILDWVNYNTSPGRLHDDSGYGEVPDWEISAKQDRHKAWRFPLRDIDADPASLSHNRGFSVDSAVSASSARDDSFIDADSTRNRSPFRTTGYPAIVTAPEHSPVRPSEPYLPSPADSEKFDLHSSSSQADLSELNRAPPLHLRASSVATENRQPASTYVPAKKSLPDLRSPQWHKLTDSPEQSYSTFLTNQHDPATTAPTQNIRQNSLPSNETRKAQGSSPSRSTPSMAFERNSYFQRLSTMPTSTKLPAPLLTLAETARSILFVTSQIYQTIEHYANHAIDEQHSLVFKRVLEPANTDMVNLIRALDLFDSTSQKSLPPPPVCRAIVEACRNTVSVTGKAVRMFGIQLGVAPCEDHRYSRWILLELYASTAEISVAWQNLLPHAEDLKPFLHGKLIHRQGLPLLQTPSFGPPTSHPSSAEEQFPALRLRNPDFASIRTHNARRHAGSFSYRDVELGKVLPSVEEPPIPSLRTPKRQVTAPPTAPSLNGSLSLPGPPHQPAFSLGRSEGASFMRHNRDHSFEQPLRSAPTSISKLKSLDLPAALRQKPDREPLQSIRQTLEAAPKICDMIEDAITPSDFTAKDLLRKLRELSRKLSISLRGAEGDKTLDAQMSENAHLLFKLVTQLANLVKNGTLSRSASPALLAQFTRLTESAEEFNKIYGASFPTTSRPYSPLFNHPFSSPSMEDNRLSSSLSRTRSAQPTPTLKTSISSFQDGPRSALPTSSFKLPNTSRLFGSHNDIMDPG</sequence>
<keyword evidence="5" id="KW-1185">Reference proteome</keyword>
<gene>
    <name evidence="4" type="ORF">H1R20_g5656</name>
</gene>
<evidence type="ECO:0000256" key="3">
    <source>
        <dbReference type="SAM" id="MobiDB-lite"/>
    </source>
</evidence>
<dbReference type="EMBL" id="JANBPK010000808">
    <property type="protein sequence ID" value="KAJ2931329.1"/>
    <property type="molecule type" value="Genomic_DNA"/>
</dbReference>
<feature type="region of interest" description="Disordered" evidence="3">
    <location>
        <begin position="645"/>
        <end position="687"/>
    </location>
</feature>
<dbReference type="Proteomes" id="UP001140091">
    <property type="component" value="Unassembled WGS sequence"/>
</dbReference>
<feature type="region of interest" description="Disordered" evidence="3">
    <location>
        <begin position="858"/>
        <end position="927"/>
    </location>
</feature>
<dbReference type="SUPFAM" id="SSF52075">
    <property type="entry name" value="Outer arm dynein light chain 1"/>
    <property type="match status" value="1"/>
</dbReference>
<dbReference type="PROSITE" id="PS51450">
    <property type="entry name" value="LRR"/>
    <property type="match status" value="1"/>
</dbReference>
<evidence type="ECO:0000313" key="4">
    <source>
        <dbReference type="EMBL" id="KAJ2931329.1"/>
    </source>
</evidence>
<feature type="compositionally biased region" description="Polar residues" evidence="3">
    <location>
        <begin position="903"/>
        <end position="916"/>
    </location>
</feature>
<feature type="non-terminal residue" evidence="4">
    <location>
        <position position="1"/>
    </location>
</feature>
<accession>A0A9W8MJZ7</accession>
<feature type="compositionally biased region" description="Polar residues" evidence="3">
    <location>
        <begin position="328"/>
        <end position="338"/>
    </location>
</feature>
<feature type="region of interest" description="Disordered" evidence="3">
    <location>
        <begin position="1"/>
        <end position="22"/>
    </location>
</feature>
<dbReference type="InterPro" id="IPR050333">
    <property type="entry name" value="SLRP"/>
</dbReference>
<name>A0A9W8MJZ7_9AGAR</name>
<proteinExistence type="predicted"/>
<dbReference type="Gene3D" id="3.80.10.10">
    <property type="entry name" value="Ribonuclease Inhibitor"/>
    <property type="match status" value="1"/>
</dbReference>
<dbReference type="InterPro" id="IPR001611">
    <property type="entry name" value="Leu-rich_rpt"/>
</dbReference>
<organism evidence="4 5">
    <name type="scientific">Candolleomyces eurysporus</name>
    <dbReference type="NCBI Taxonomy" id="2828524"/>
    <lineage>
        <taxon>Eukaryota</taxon>
        <taxon>Fungi</taxon>
        <taxon>Dikarya</taxon>
        <taxon>Basidiomycota</taxon>
        <taxon>Agaricomycotina</taxon>
        <taxon>Agaricomycetes</taxon>
        <taxon>Agaricomycetidae</taxon>
        <taxon>Agaricales</taxon>
        <taxon>Agaricineae</taxon>
        <taxon>Psathyrellaceae</taxon>
        <taxon>Candolleomyces</taxon>
    </lineage>
</organism>
<protein>
    <submittedName>
        <fullName evidence="4">Uncharacterized protein</fullName>
    </submittedName>
</protein>
<feature type="region of interest" description="Disordered" evidence="3">
    <location>
        <begin position="252"/>
        <end position="410"/>
    </location>
</feature>
<evidence type="ECO:0000313" key="5">
    <source>
        <dbReference type="Proteomes" id="UP001140091"/>
    </source>
</evidence>
<feature type="compositionally biased region" description="Basic and acidic residues" evidence="3">
    <location>
        <begin position="252"/>
        <end position="264"/>
    </location>
</feature>
<evidence type="ECO:0000256" key="1">
    <source>
        <dbReference type="ARBA" id="ARBA00022614"/>
    </source>
</evidence>
<dbReference type="OrthoDB" id="1394818at2759"/>
<keyword evidence="2" id="KW-0677">Repeat</keyword>
<evidence type="ECO:0000256" key="2">
    <source>
        <dbReference type="ARBA" id="ARBA00022737"/>
    </source>
</evidence>
<dbReference type="PANTHER" id="PTHR45712">
    <property type="entry name" value="AGAP008170-PA"/>
    <property type="match status" value="1"/>
</dbReference>
<dbReference type="PANTHER" id="PTHR45712:SF22">
    <property type="entry name" value="INSULIN-LIKE GROWTH FACTOR-BINDING PROTEIN COMPLEX ACID LABILE SUBUNIT"/>
    <property type="match status" value="1"/>
</dbReference>
<dbReference type="InterPro" id="IPR032675">
    <property type="entry name" value="LRR_dom_sf"/>
</dbReference>